<keyword evidence="6 9" id="KW-0030">Aminoacyl-tRNA synthetase</keyword>
<dbReference type="EMBL" id="UYRR01001004">
    <property type="protein sequence ID" value="VDK18393.1"/>
    <property type="molecule type" value="Genomic_DNA"/>
</dbReference>
<evidence type="ECO:0000256" key="3">
    <source>
        <dbReference type="ARBA" id="ARBA00022741"/>
    </source>
</evidence>
<comment type="catalytic activity">
    <reaction evidence="8">
        <text>tRNA(Tyr) + L-tyrosine + ATP = L-tyrosyl-tRNA(Tyr) + AMP + diphosphate + H(+)</text>
        <dbReference type="Rhea" id="RHEA:10220"/>
        <dbReference type="Rhea" id="RHEA-COMP:9706"/>
        <dbReference type="Rhea" id="RHEA-COMP:9707"/>
        <dbReference type="ChEBI" id="CHEBI:15378"/>
        <dbReference type="ChEBI" id="CHEBI:30616"/>
        <dbReference type="ChEBI" id="CHEBI:33019"/>
        <dbReference type="ChEBI" id="CHEBI:58315"/>
        <dbReference type="ChEBI" id="CHEBI:78442"/>
        <dbReference type="ChEBI" id="CHEBI:78536"/>
        <dbReference type="ChEBI" id="CHEBI:456215"/>
        <dbReference type="EC" id="6.1.1.1"/>
    </reaction>
</comment>
<evidence type="ECO:0000256" key="9">
    <source>
        <dbReference type="RuleBase" id="RU363036"/>
    </source>
</evidence>
<comment type="similarity">
    <text evidence="9">Belongs to the class-I aminoacyl-tRNA synthetase family.</text>
</comment>
<dbReference type="InterPro" id="IPR002305">
    <property type="entry name" value="aa-tRNA-synth_Ic"/>
</dbReference>
<dbReference type="WBParaSite" id="ASIM_0000119101-mRNA-1">
    <property type="protein sequence ID" value="ASIM_0000119101-mRNA-1"/>
    <property type="gene ID" value="ASIM_0000119101"/>
</dbReference>
<evidence type="ECO:0000313" key="11">
    <source>
        <dbReference type="Proteomes" id="UP000267096"/>
    </source>
</evidence>
<evidence type="ECO:0000256" key="8">
    <source>
        <dbReference type="ARBA" id="ARBA00048248"/>
    </source>
</evidence>
<dbReference type="SUPFAM" id="SSF52374">
    <property type="entry name" value="Nucleotidylyl transferase"/>
    <property type="match status" value="1"/>
</dbReference>
<sequence length="288" mass="32078">MKVSLTIVISDLDAFLDNEKCPWNVREVRCDYYEAMLKQCLKQLEINDVKIIRGNAHQIEPEYTLEMYKMASKVTRDDATLLEGTSLGTLLCPLYYAIDQYWLKADLVVVGEDMRKFAQLAAQMIERQGEQPRAQLLITDVLPSMNGVGKMSASDAEFHLDPFDTPKQTKQKIARSFCEPCNVNGNIALQLAKLFIFPLSESGEALHIERSAENGGDLTVSNYAELEKLFVDGSLHPGDLKSAVAKSINAFFEPIRKEFASKQAKMLSAAFPTVKGGAKNSSATQQKK</sequence>
<evidence type="ECO:0000256" key="1">
    <source>
        <dbReference type="ARBA" id="ARBA00013160"/>
    </source>
</evidence>
<organism evidence="12">
    <name type="scientific">Anisakis simplex</name>
    <name type="common">Herring worm</name>
    <dbReference type="NCBI Taxonomy" id="6269"/>
    <lineage>
        <taxon>Eukaryota</taxon>
        <taxon>Metazoa</taxon>
        <taxon>Ecdysozoa</taxon>
        <taxon>Nematoda</taxon>
        <taxon>Chromadorea</taxon>
        <taxon>Rhabditida</taxon>
        <taxon>Spirurina</taxon>
        <taxon>Ascaridomorpha</taxon>
        <taxon>Ascaridoidea</taxon>
        <taxon>Anisakidae</taxon>
        <taxon>Anisakis</taxon>
        <taxon>Anisakis simplex complex</taxon>
    </lineage>
</organism>
<evidence type="ECO:0000256" key="4">
    <source>
        <dbReference type="ARBA" id="ARBA00022840"/>
    </source>
</evidence>
<dbReference type="InterPro" id="IPR014729">
    <property type="entry name" value="Rossmann-like_a/b/a_fold"/>
</dbReference>
<dbReference type="PIRSF" id="PIRSF006588">
    <property type="entry name" value="TyrRS_arch_euk"/>
    <property type="match status" value="1"/>
</dbReference>
<gene>
    <name evidence="10" type="ORF">ASIM_LOCUS1080</name>
</gene>
<keyword evidence="4 9" id="KW-0067">ATP-binding</keyword>
<evidence type="ECO:0000313" key="10">
    <source>
        <dbReference type="EMBL" id="VDK18393.1"/>
    </source>
</evidence>
<dbReference type="GO" id="GO:0005737">
    <property type="term" value="C:cytoplasm"/>
    <property type="evidence" value="ECO:0007669"/>
    <property type="project" value="TreeGrafter"/>
</dbReference>
<dbReference type="PANTHER" id="PTHR46264:SF4">
    <property type="entry name" value="TYROSINE--TRNA LIGASE, CYTOPLASMIC"/>
    <property type="match status" value="1"/>
</dbReference>
<dbReference type="Gene3D" id="1.10.240.10">
    <property type="entry name" value="Tyrosyl-Transfer RNA Synthetase"/>
    <property type="match status" value="1"/>
</dbReference>
<proteinExistence type="inferred from homology"/>
<evidence type="ECO:0000256" key="5">
    <source>
        <dbReference type="ARBA" id="ARBA00022917"/>
    </source>
</evidence>
<accession>A0A0M3J0Z7</accession>
<dbReference type="InterPro" id="IPR023617">
    <property type="entry name" value="Tyr-tRNA-ligase_arc/euk-type"/>
</dbReference>
<dbReference type="OrthoDB" id="197206at2759"/>
<dbReference type="GO" id="GO:0004831">
    <property type="term" value="F:tyrosine-tRNA ligase activity"/>
    <property type="evidence" value="ECO:0007669"/>
    <property type="project" value="UniProtKB-EC"/>
</dbReference>
<reference evidence="12" key="1">
    <citation type="submission" date="2017-02" db="UniProtKB">
        <authorList>
            <consortium name="WormBaseParasite"/>
        </authorList>
    </citation>
    <scope>IDENTIFICATION</scope>
</reference>
<dbReference type="Pfam" id="PF00579">
    <property type="entry name" value="tRNA-synt_1b"/>
    <property type="match status" value="1"/>
</dbReference>
<dbReference type="PANTHER" id="PTHR46264">
    <property type="entry name" value="TYROSINE-TRNA LIGASE"/>
    <property type="match status" value="1"/>
</dbReference>
<dbReference type="GO" id="GO:0005524">
    <property type="term" value="F:ATP binding"/>
    <property type="evidence" value="ECO:0007669"/>
    <property type="project" value="UniProtKB-KW"/>
</dbReference>
<dbReference type="EC" id="6.1.1.1" evidence="1"/>
<dbReference type="GO" id="GO:0006437">
    <property type="term" value="P:tyrosyl-tRNA aminoacylation"/>
    <property type="evidence" value="ECO:0007669"/>
    <property type="project" value="TreeGrafter"/>
</dbReference>
<keyword evidence="3 9" id="KW-0547">Nucleotide-binding</keyword>
<evidence type="ECO:0000256" key="7">
    <source>
        <dbReference type="ARBA" id="ARBA00033323"/>
    </source>
</evidence>
<keyword evidence="11" id="KW-1185">Reference proteome</keyword>
<dbReference type="InterPro" id="IPR050489">
    <property type="entry name" value="Tyr-tRNA_synthase"/>
</dbReference>
<dbReference type="Gene3D" id="3.40.50.620">
    <property type="entry name" value="HUPs"/>
    <property type="match status" value="1"/>
</dbReference>
<protein>
    <recommendedName>
        <fullName evidence="1">tyrosine--tRNA ligase</fullName>
        <ecNumber evidence="1">6.1.1.1</ecNumber>
    </recommendedName>
    <alternativeName>
        <fullName evidence="7">Tyrosyl-tRNA synthetase</fullName>
    </alternativeName>
</protein>
<dbReference type="Proteomes" id="UP000267096">
    <property type="component" value="Unassembled WGS sequence"/>
</dbReference>
<dbReference type="FunFam" id="1.10.240.10:FF:000011">
    <property type="entry name" value="Tyrosine--tRNA ligase"/>
    <property type="match status" value="1"/>
</dbReference>
<dbReference type="AlphaFoldDB" id="A0A0M3J0Z7"/>
<keyword evidence="2 9" id="KW-0436">Ligase</keyword>
<evidence type="ECO:0000256" key="2">
    <source>
        <dbReference type="ARBA" id="ARBA00022598"/>
    </source>
</evidence>
<keyword evidence="5 9" id="KW-0648">Protein biosynthesis</keyword>
<evidence type="ECO:0000256" key="6">
    <source>
        <dbReference type="ARBA" id="ARBA00023146"/>
    </source>
</evidence>
<name>A0A0M3J0Z7_ANISI</name>
<reference evidence="10 11" key="2">
    <citation type="submission" date="2018-11" db="EMBL/GenBank/DDBJ databases">
        <authorList>
            <consortium name="Pathogen Informatics"/>
        </authorList>
    </citation>
    <scope>NUCLEOTIDE SEQUENCE [LARGE SCALE GENOMIC DNA]</scope>
</reference>
<evidence type="ECO:0000313" key="12">
    <source>
        <dbReference type="WBParaSite" id="ASIM_0000119101-mRNA-1"/>
    </source>
</evidence>